<dbReference type="EC" id="5.3.3.2" evidence="4"/>
<dbReference type="NCBIfam" id="TIGR02150">
    <property type="entry name" value="IPP_isom_1"/>
    <property type="match status" value="1"/>
</dbReference>
<dbReference type="CDD" id="cd02885">
    <property type="entry name" value="NUDIX_IPP_Isomerase"/>
    <property type="match status" value="1"/>
</dbReference>
<comment type="catalytic activity">
    <reaction evidence="12">
        <text>isopentenyl diphosphate = dimethylallyl diphosphate</text>
        <dbReference type="Rhea" id="RHEA:23284"/>
        <dbReference type="ChEBI" id="CHEBI:57623"/>
        <dbReference type="ChEBI" id="CHEBI:128769"/>
        <dbReference type="EC" id="5.3.3.2"/>
    </reaction>
    <physiologicalReaction direction="left-to-right" evidence="12">
        <dbReference type="Rhea" id="RHEA:23285"/>
    </physiologicalReaction>
</comment>
<reference evidence="15" key="6">
    <citation type="submission" date="2015-05" db="EMBL/GenBank/DDBJ databases">
        <authorList>
            <person name="Wang D.B."/>
            <person name="Wang M."/>
        </authorList>
    </citation>
    <scope>NUCLEOTIDE SEQUENCE</scope>
    <source>
        <strain evidence="15">ATCC 24202</strain>
        <strain evidence="16">XR4</strain>
    </source>
</reference>
<evidence type="ECO:0000256" key="4">
    <source>
        <dbReference type="ARBA" id="ARBA00012057"/>
    </source>
</evidence>
<dbReference type="GO" id="GO:0009240">
    <property type="term" value="P:isopentenyl diphosphate biosynthetic process"/>
    <property type="evidence" value="ECO:0007669"/>
    <property type="project" value="TreeGrafter"/>
</dbReference>
<evidence type="ECO:0000256" key="2">
    <source>
        <dbReference type="ARBA" id="ARBA00004826"/>
    </source>
</evidence>
<dbReference type="Gene3D" id="3.90.79.10">
    <property type="entry name" value="Nucleoside Triphosphate Pyrophosphohydrolase"/>
    <property type="match status" value="1"/>
</dbReference>
<comment type="pathway">
    <text evidence="2">Isoprenoid biosynthesis; dimethylallyl diphosphate biosynthesis; dimethylallyl diphosphate from isopentenyl diphosphate: step 1/1.</text>
</comment>
<reference evidence="17" key="1">
    <citation type="journal article" date="1997" name="Biochem. J.">
        <title>Expression of an exogenous isopentenyl diphosphate isomerase gene enhances isoprenoid biosynthesis in Escherichia coli.</title>
        <authorList>
            <person name="Kajiwara S."/>
            <person name="Fraser P.D."/>
            <person name="Kondo K."/>
            <person name="Misawa N."/>
        </authorList>
    </citation>
    <scope>NUCLEOTIDE SEQUENCE</scope>
    <source>
        <strain evidence="17">ATCC 24230</strain>
    </source>
</reference>
<evidence type="ECO:0000259" key="13">
    <source>
        <dbReference type="PROSITE" id="PS51462"/>
    </source>
</evidence>
<reference evidence="18" key="4">
    <citation type="submission" date="2014-08" db="EMBL/GenBank/DDBJ databases">
        <authorList>
            <person name="Sharma Rahul"/>
            <person name="Thines Marco"/>
        </authorList>
    </citation>
    <scope>NUCLEOTIDE SEQUENCE</scope>
</reference>
<name>Q9UUQ1_PHARH</name>
<dbReference type="EMBL" id="KR779660">
    <property type="protein sequence ID" value="ALK24262.1"/>
    <property type="molecule type" value="Genomic_DNA"/>
</dbReference>
<keyword evidence="6" id="KW-0479">Metal-binding</keyword>
<organism evidence="17">
    <name type="scientific">Phaffia rhodozyma</name>
    <name type="common">Yeast</name>
    <name type="synonym">Xanthophyllomyces dendrorhous</name>
    <dbReference type="NCBI Taxonomy" id="264483"/>
    <lineage>
        <taxon>Eukaryota</taxon>
        <taxon>Fungi</taxon>
        <taxon>Dikarya</taxon>
        <taxon>Basidiomycota</taxon>
        <taxon>Agaricomycotina</taxon>
        <taxon>Tremellomycetes</taxon>
        <taxon>Cystofilobasidiales</taxon>
        <taxon>Mrakiaceae</taxon>
        <taxon>Phaffia</taxon>
    </lineage>
</organism>
<evidence type="ECO:0000256" key="12">
    <source>
        <dbReference type="ARBA" id="ARBA00029294"/>
    </source>
</evidence>
<keyword evidence="5" id="KW-0444">Lipid biosynthesis</keyword>
<dbReference type="InterPro" id="IPR000086">
    <property type="entry name" value="NUDIX_hydrolase_dom"/>
</dbReference>
<evidence type="ECO:0000256" key="6">
    <source>
        <dbReference type="ARBA" id="ARBA00022723"/>
    </source>
</evidence>
<evidence type="ECO:0000256" key="11">
    <source>
        <dbReference type="ARBA" id="ARBA00023235"/>
    </source>
</evidence>
<reference evidence="14" key="3">
    <citation type="submission" date="2005-10" db="EMBL/GenBank/DDBJ databases">
        <title>Genomic organization of the structural genes controlling the astaxanthin biosynthesis pathway of Xanthophyllomyces dendrorhous.</title>
        <authorList>
            <person name="Niklitschek M."/>
            <person name="Alcaino J."/>
            <person name="Barahona S."/>
            <person name="Sepulveda D."/>
            <person name="Carmona M."/>
            <person name="Wozniak A."/>
            <person name="Marcoleta A."/>
            <person name="Lodato P."/>
            <person name="Baeza M."/>
            <person name="Cifuentes V."/>
        </authorList>
    </citation>
    <scope>NUCLEOTIDE SEQUENCE</scope>
    <source>
        <strain evidence="14">ATCC 24230</strain>
    </source>
</reference>
<evidence type="ECO:0000256" key="7">
    <source>
        <dbReference type="ARBA" id="ARBA00022842"/>
    </source>
</evidence>
<evidence type="ECO:0000313" key="17">
    <source>
        <dbReference type="EMBL" id="BAA33979.1"/>
    </source>
</evidence>
<comment type="cofactor">
    <cofactor evidence="1">
        <name>Mg(2+)</name>
        <dbReference type="ChEBI" id="CHEBI:18420"/>
    </cofactor>
</comment>
<dbReference type="AlphaFoldDB" id="Q9UUQ1"/>
<evidence type="ECO:0000256" key="1">
    <source>
        <dbReference type="ARBA" id="ARBA00001946"/>
    </source>
</evidence>
<dbReference type="Pfam" id="PF00293">
    <property type="entry name" value="NUDIX"/>
    <property type="match status" value="1"/>
</dbReference>
<protein>
    <recommendedName>
        <fullName evidence="4">isopentenyl-diphosphate Delta-isomerase</fullName>
        <ecNumber evidence="4">5.3.3.2</ecNumber>
    </recommendedName>
</protein>
<dbReference type="PIRSF" id="PIRSF018427">
    <property type="entry name" value="Isopntndiph_ism"/>
    <property type="match status" value="1"/>
</dbReference>
<evidence type="ECO:0000313" key="14">
    <source>
        <dbReference type="EMBL" id="ABB60087.1"/>
    </source>
</evidence>
<dbReference type="FunFam" id="3.90.79.10:FF:000012">
    <property type="entry name" value="Isopentenyl-diphosphate Delta-isomerase 1"/>
    <property type="match status" value="1"/>
</dbReference>
<dbReference type="UniPathway" id="UPA00059">
    <property type="reaction ID" value="UER00104"/>
</dbReference>
<reference evidence="17" key="2">
    <citation type="submission" date="1998-10" db="EMBL/GenBank/DDBJ databases">
        <authorList>
            <person name="Misawa N."/>
        </authorList>
    </citation>
    <scope>NUCLEOTIDE SEQUENCE</scope>
    <source>
        <strain evidence="17">ATCC 24230</strain>
    </source>
</reference>
<dbReference type="EMBL" id="LN483124">
    <property type="protein sequence ID" value="CED82414.1"/>
    <property type="molecule type" value="Genomic_DNA"/>
</dbReference>
<evidence type="ECO:0000313" key="16">
    <source>
        <dbReference type="EMBL" id="ALK24262.1"/>
    </source>
</evidence>
<keyword evidence="8" id="KW-0752">Steroid biosynthesis</keyword>
<dbReference type="SUPFAM" id="SSF55811">
    <property type="entry name" value="Nudix"/>
    <property type="match status" value="1"/>
</dbReference>
<dbReference type="GO" id="GO:0005737">
    <property type="term" value="C:cytoplasm"/>
    <property type="evidence" value="ECO:0007669"/>
    <property type="project" value="TreeGrafter"/>
</dbReference>
<dbReference type="PANTHER" id="PTHR10885">
    <property type="entry name" value="ISOPENTENYL-DIPHOSPHATE DELTA-ISOMERASE"/>
    <property type="match status" value="1"/>
</dbReference>
<gene>
    <name evidence="17" type="primary">idi</name>
    <name evidence="17" type="synonym">ipi</name>
</gene>
<evidence type="ECO:0000313" key="15">
    <source>
        <dbReference type="EMBL" id="ALK24261.1"/>
    </source>
</evidence>
<keyword evidence="10" id="KW-0414">Isoprene biosynthesis</keyword>
<dbReference type="GO" id="GO:0050992">
    <property type="term" value="P:dimethylallyl diphosphate biosynthetic process"/>
    <property type="evidence" value="ECO:0007669"/>
    <property type="project" value="UniProtKB-UniPathway"/>
</dbReference>
<feature type="domain" description="Nudix hydrolase" evidence="13">
    <location>
        <begin position="64"/>
        <end position="212"/>
    </location>
</feature>
<keyword evidence="7" id="KW-0460">Magnesium</keyword>
<keyword evidence="9" id="KW-0443">Lipid metabolism</keyword>
<evidence type="ECO:0000256" key="10">
    <source>
        <dbReference type="ARBA" id="ARBA00023229"/>
    </source>
</evidence>
<dbReference type="GO" id="GO:0006694">
    <property type="term" value="P:steroid biosynthetic process"/>
    <property type="evidence" value="ECO:0007669"/>
    <property type="project" value="UniProtKB-KW"/>
</dbReference>
<dbReference type="EMBL" id="KR779659">
    <property type="protein sequence ID" value="ALK24261.1"/>
    <property type="molecule type" value="Genomic_DNA"/>
</dbReference>
<dbReference type="SMR" id="Q9UUQ1"/>
<proteinExistence type="evidence at transcript level"/>
<sequence length="251" mass="28754">MSMPNIVPPAEVRTEGLSLEEYDEEQVRLMEERCILVNPDDVAYGEASKKTCHLMSNINAPKDLLHRAFSVFLFRPSDGALLLQRRADEKITFPGMWTNTCCSHPLSIKGEVEEENQIGVRRAASRKLEHELGVPTSSTPPDSFTYLTRIHYLAPSDGLWGEHEIDYILFSTTPTEHTGNPNEVSDTRYVTKPELQAMFEDESNSFTPWFKLIARDFLFGWWDQLLARRNEKGEVDAKSLEDLSDNKVWKM</sequence>
<comment type="similarity">
    <text evidence="3">Belongs to the IPP isomerase type 1 family.</text>
</comment>
<dbReference type="InterPro" id="IPR015797">
    <property type="entry name" value="NUDIX_hydrolase-like_dom_sf"/>
</dbReference>
<accession>Q9UUQ1</accession>
<evidence type="ECO:0000256" key="3">
    <source>
        <dbReference type="ARBA" id="ARBA00007579"/>
    </source>
</evidence>
<keyword evidence="11 17" id="KW-0413">Isomerase</keyword>
<dbReference type="EMBL" id="AB019035">
    <property type="protein sequence ID" value="BAA33979.1"/>
    <property type="molecule type" value="mRNA"/>
</dbReference>
<reference evidence="15" key="5">
    <citation type="journal article" date="2015" name="Arch. Microbiol.">
        <title>Carotenoid production and gene expression in an astaxanthin-overproducing Xanthophyllomyces dendrorhous mutant strain.</title>
        <authorList>
            <person name="Castelblanco-Matiz L.M."/>
            <person name="Barbachano-Torres A."/>
            <person name="Ponce-Noyola T."/>
            <person name="Ramos-Valdivia A.C."/>
            <person name="Cerda Garcia-Rojas C.M."/>
            <person name="Flores-Ortiz C.M."/>
            <person name="Barahona-Crisostomo S.K."/>
            <person name="Baeza-Cancino M.E."/>
            <person name="Alcaino-Gorman J."/>
            <person name="Cifuentes-Guzman V.H."/>
        </authorList>
    </citation>
    <scope>NUCLEOTIDE SEQUENCE</scope>
    <source>
        <strain evidence="15">ATCC 24202</strain>
        <strain evidence="16">XR4</strain>
    </source>
</reference>
<evidence type="ECO:0000313" key="18">
    <source>
        <dbReference type="EMBL" id="CED82414.1"/>
    </source>
</evidence>
<dbReference type="InterPro" id="IPR011876">
    <property type="entry name" value="IsopentenylPP_isomerase_typ1"/>
</dbReference>
<dbReference type="PANTHER" id="PTHR10885:SF0">
    <property type="entry name" value="ISOPENTENYL-DIPHOSPHATE DELTA-ISOMERASE"/>
    <property type="match status" value="1"/>
</dbReference>
<dbReference type="EMBL" id="DQ235686">
    <property type="protein sequence ID" value="ABB60087.1"/>
    <property type="molecule type" value="Genomic_DNA"/>
</dbReference>
<dbReference type="GO" id="GO:0004452">
    <property type="term" value="F:isopentenyl-diphosphate delta-isomerase activity"/>
    <property type="evidence" value="ECO:0007669"/>
    <property type="project" value="UniProtKB-EC"/>
</dbReference>
<dbReference type="GO" id="GO:0046872">
    <property type="term" value="F:metal ion binding"/>
    <property type="evidence" value="ECO:0007669"/>
    <property type="project" value="UniProtKB-KW"/>
</dbReference>
<evidence type="ECO:0000256" key="9">
    <source>
        <dbReference type="ARBA" id="ARBA00023098"/>
    </source>
</evidence>
<evidence type="ECO:0000256" key="8">
    <source>
        <dbReference type="ARBA" id="ARBA00022955"/>
    </source>
</evidence>
<dbReference type="PROSITE" id="PS51462">
    <property type="entry name" value="NUDIX"/>
    <property type="match status" value="1"/>
</dbReference>
<evidence type="ECO:0000256" key="5">
    <source>
        <dbReference type="ARBA" id="ARBA00022516"/>
    </source>
</evidence>